<sequence>MTDLAKVLGPLEAEIMRVLWAADGALTVRQVLGALNSGREPTLAYTTVMTVMSRLADKGILSREPLGRGFAYQAALPDAAAIAVRNVLRDFGDAAIARFVDQVDADPSARERLRRLLEVES</sequence>
<keyword evidence="2" id="KW-0805">Transcription regulation</keyword>
<keyword evidence="3" id="KW-0238">DNA-binding</keyword>
<accession>A0A7W0CID8</accession>
<name>A0A7W0CID8_9ACTN</name>
<dbReference type="InterPro" id="IPR005650">
    <property type="entry name" value="BlaI_family"/>
</dbReference>
<dbReference type="InterPro" id="IPR036390">
    <property type="entry name" value="WH_DNA-bd_sf"/>
</dbReference>
<reference evidence="5 6" key="1">
    <citation type="submission" date="2020-07" db="EMBL/GenBank/DDBJ databases">
        <title>Genomic Encyclopedia of Type Strains, Phase IV (KMG-IV): sequencing the most valuable type-strain genomes for metagenomic binning, comparative biology and taxonomic classification.</title>
        <authorList>
            <person name="Goeker M."/>
        </authorList>
    </citation>
    <scope>NUCLEOTIDE SEQUENCE [LARGE SCALE GENOMIC DNA]</scope>
    <source>
        <strain evidence="5 6">DSM 45533</strain>
    </source>
</reference>
<evidence type="ECO:0000313" key="6">
    <source>
        <dbReference type="Proteomes" id="UP000530928"/>
    </source>
</evidence>
<protein>
    <submittedName>
        <fullName evidence="5">Putative transcriptional regulator</fullName>
    </submittedName>
</protein>
<keyword evidence="6" id="KW-1185">Reference proteome</keyword>
<proteinExistence type="inferred from homology"/>
<comment type="caution">
    <text evidence="5">The sequence shown here is derived from an EMBL/GenBank/DDBJ whole genome shotgun (WGS) entry which is preliminary data.</text>
</comment>
<dbReference type="Gene3D" id="1.10.10.10">
    <property type="entry name" value="Winged helix-like DNA-binding domain superfamily/Winged helix DNA-binding domain"/>
    <property type="match status" value="1"/>
</dbReference>
<dbReference type="Pfam" id="PF03965">
    <property type="entry name" value="Penicillinase_R"/>
    <property type="match status" value="1"/>
</dbReference>
<evidence type="ECO:0000256" key="3">
    <source>
        <dbReference type="ARBA" id="ARBA00023125"/>
    </source>
</evidence>
<dbReference type="EMBL" id="JACDUR010000003">
    <property type="protein sequence ID" value="MBA2891741.1"/>
    <property type="molecule type" value="Genomic_DNA"/>
</dbReference>
<dbReference type="GO" id="GO:0045892">
    <property type="term" value="P:negative regulation of DNA-templated transcription"/>
    <property type="evidence" value="ECO:0007669"/>
    <property type="project" value="InterPro"/>
</dbReference>
<gene>
    <name evidence="5" type="ORF">HNR30_003082</name>
</gene>
<comment type="similarity">
    <text evidence="1">Belongs to the BlaI transcriptional regulatory family.</text>
</comment>
<dbReference type="RefSeq" id="WP_312894431.1">
    <property type="nucleotide sequence ID" value="NZ_BAABAM010000002.1"/>
</dbReference>
<evidence type="ECO:0000313" key="5">
    <source>
        <dbReference type="EMBL" id="MBA2891741.1"/>
    </source>
</evidence>
<evidence type="ECO:0000256" key="2">
    <source>
        <dbReference type="ARBA" id="ARBA00023015"/>
    </source>
</evidence>
<evidence type="ECO:0000256" key="4">
    <source>
        <dbReference type="ARBA" id="ARBA00023163"/>
    </source>
</evidence>
<dbReference type="SUPFAM" id="SSF46785">
    <property type="entry name" value="Winged helix' DNA-binding domain"/>
    <property type="match status" value="1"/>
</dbReference>
<dbReference type="GO" id="GO:0003677">
    <property type="term" value="F:DNA binding"/>
    <property type="evidence" value="ECO:0007669"/>
    <property type="project" value="UniProtKB-KW"/>
</dbReference>
<evidence type="ECO:0000256" key="1">
    <source>
        <dbReference type="ARBA" id="ARBA00011046"/>
    </source>
</evidence>
<organism evidence="5 6">
    <name type="scientific">Nonomuraea soli</name>
    <dbReference type="NCBI Taxonomy" id="1032476"/>
    <lineage>
        <taxon>Bacteria</taxon>
        <taxon>Bacillati</taxon>
        <taxon>Actinomycetota</taxon>
        <taxon>Actinomycetes</taxon>
        <taxon>Streptosporangiales</taxon>
        <taxon>Streptosporangiaceae</taxon>
        <taxon>Nonomuraea</taxon>
    </lineage>
</organism>
<dbReference type="InterPro" id="IPR036388">
    <property type="entry name" value="WH-like_DNA-bd_sf"/>
</dbReference>
<dbReference type="AlphaFoldDB" id="A0A7W0CID8"/>
<keyword evidence="4" id="KW-0804">Transcription</keyword>
<dbReference type="Proteomes" id="UP000530928">
    <property type="component" value="Unassembled WGS sequence"/>
</dbReference>